<comment type="caution">
    <text evidence="1">The sequence shown here is derived from an EMBL/GenBank/DDBJ whole genome shotgun (WGS) entry which is preliminary data.</text>
</comment>
<dbReference type="Proteomes" id="UP000604475">
    <property type="component" value="Unassembled WGS sequence"/>
</dbReference>
<reference evidence="1" key="1">
    <citation type="submission" date="2020-12" db="EMBL/GenBank/DDBJ databases">
        <title>Genomic characterization of non-nitrogen-fixing Frankia strains.</title>
        <authorList>
            <person name="Carlos-Shanley C."/>
            <person name="Guerra T."/>
            <person name="Hahn D."/>
        </authorList>
    </citation>
    <scope>NUCLEOTIDE SEQUENCE</scope>
    <source>
        <strain evidence="1">CN6</strain>
    </source>
</reference>
<name>A0A937RHI3_9ACTN</name>
<evidence type="ECO:0000313" key="2">
    <source>
        <dbReference type="Proteomes" id="UP000604475"/>
    </source>
</evidence>
<sequence>MTIPSGKYLPPRLPVGSDAVDAVLAHLDAVRADIGAWQTRARDTAFGPAATDTPRGA</sequence>
<dbReference type="AlphaFoldDB" id="A0A937RHI3"/>
<organism evidence="1 2">
    <name type="scientific">Frankia nepalensis</name>
    <dbReference type="NCBI Taxonomy" id="1836974"/>
    <lineage>
        <taxon>Bacteria</taxon>
        <taxon>Bacillati</taxon>
        <taxon>Actinomycetota</taxon>
        <taxon>Actinomycetes</taxon>
        <taxon>Frankiales</taxon>
        <taxon>Frankiaceae</taxon>
        <taxon>Frankia</taxon>
    </lineage>
</organism>
<keyword evidence="2" id="KW-1185">Reference proteome</keyword>
<accession>A0A937RHI3</accession>
<gene>
    <name evidence="1" type="ORF">I7412_02830</name>
</gene>
<evidence type="ECO:0000313" key="1">
    <source>
        <dbReference type="EMBL" id="MBL7626126.1"/>
    </source>
</evidence>
<dbReference type="EMBL" id="JAEACQ010000123">
    <property type="protein sequence ID" value="MBL7626126.1"/>
    <property type="molecule type" value="Genomic_DNA"/>
</dbReference>
<proteinExistence type="predicted"/>
<protein>
    <submittedName>
        <fullName evidence="1">Uncharacterized protein</fullName>
    </submittedName>
</protein>
<dbReference type="RefSeq" id="WP_203005101.1">
    <property type="nucleotide sequence ID" value="NZ_JADWYU010000102.1"/>
</dbReference>